<dbReference type="STRING" id="429701.A0A2G9GEM2"/>
<sequence length="203" mass="23333">MNVKGLSIAHVKSHLQMYRSKKTDDPNQVIPEQRLVLDAQDHHHIYNLSQLPMRGSNQTPFSSLRYRDALWGNQSNAIYSTPYNSSWPNRRYNESTSLLQQHCYSRKVLENDPKYHTRFMNQRFWQSPQVATSSTNLKRWAPSSDVNLDLDLSLETATENKKKIKTTLKDADEVDGALCLSLSPPSKEITQIAKLETTLDLTL</sequence>
<accession>A0A2G9GEM2</accession>
<proteinExistence type="predicted"/>
<dbReference type="EMBL" id="NKXS01005414">
    <property type="protein sequence ID" value="PIN03736.1"/>
    <property type="molecule type" value="Genomic_DNA"/>
</dbReference>
<dbReference type="PANTHER" id="PTHR31496">
    <property type="entry name" value="TRANSCRIPTION FACTOR KAN2-RELATED"/>
    <property type="match status" value="1"/>
</dbReference>
<evidence type="ECO:0000313" key="3">
    <source>
        <dbReference type="Proteomes" id="UP000231279"/>
    </source>
</evidence>
<dbReference type="GO" id="GO:0000976">
    <property type="term" value="F:transcription cis-regulatory region binding"/>
    <property type="evidence" value="ECO:0007669"/>
    <property type="project" value="InterPro"/>
</dbReference>
<dbReference type="GO" id="GO:0010158">
    <property type="term" value="P:abaxial cell fate specification"/>
    <property type="evidence" value="ECO:0007669"/>
    <property type="project" value="InterPro"/>
</dbReference>
<dbReference type="OrthoDB" id="551907at2759"/>
<name>A0A2G9GEM2_9LAMI</name>
<evidence type="ECO:0008006" key="4">
    <source>
        <dbReference type="Google" id="ProtNLM"/>
    </source>
</evidence>
<evidence type="ECO:0000256" key="1">
    <source>
        <dbReference type="ARBA" id="ARBA00004123"/>
    </source>
</evidence>
<gene>
    <name evidence="2" type="ORF">CDL12_23737</name>
</gene>
<keyword evidence="3" id="KW-1185">Reference proteome</keyword>
<dbReference type="PANTHER" id="PTHR31496:SF25">
    <property type="entry name" value="TRANSCRIPTION FACTOR KAN3-RELATED"/>
    <property type="match status" value="1"/>
</dbReference>
<comment type="caution">
    <text evidence="2">The sequence shown here is derived from an EMBL/GenBank/DDBJ whole genome shotgun (WGS) entry which is preliminary data.</text>
</comment>
<dbReference type="GO" id="GO:0005634">
    <property type="term" value="C:nucleus"/>
    <property type="evidence" value="ECO:0007669"/>
    <property type="project" value="UniProtKB-SubCell"/>
</dbReference>
<organism evidence="2 3">
    <name type="scientific">Handroanthus impetiginosus</name>
    <dbReference type="NCBI Taxonomy" id="429701"/>
    <lineage>
        <taxon>Eukaryota</taxon>
        <taxon>Viridiplantae</taxon>
        <taxon>Streptophyta</taxon>
        <taxon>Embryophyta</taxon>
        <taxon>Tracheophyta</taxon>
        <taxon>Spermatophyta</taxon>
        <taxon>Magnoliopsida</taxon>
        <taxon>eudicotyledons</taxon>
        <taxon>Gunneridae</taxon>
        <taxon>Pentapetalae</taxon>
        <taxon>asterids</taxon>
        <taxon>lamiids</taxon>
        <taxon>Lamiales</taxon>
        <taxon>Bignoniaceae</taxon>
        <taxon>Crescentiina</taxon>
        <taxon>Tabebuia alliance</taxon>
        <taxon>Handroanthus</taxon>
    </lineage>
</organism>
<dbReference type="Proteomes" id="UP000231279">
    <property type="component" value="Unassembled WGS sequence"/>
</dbReference>
<dbReference type="AlphaFoldDB" id="A0A2G9GEM2"/>
<comment type="subcellular location">
    <subcellularLocation>
        <location evidence="1">Nucleus</location>
    </subcellularLocation>
</comment>
<reference evidence="3" key="1">
    <citation type="journal article" date="2018" name="Gigascience">
        <title>Genome assembly of the Pink Ipe (Handroanthus impetiginosus, Bignoniaceae), a highly valued, ecologically keystone Neotropical timber forest tree.</title>
        <authorList>
            <person name="Silva-Junior O.B."/>
            <person name="Grattapaglia D."/>
            <person name="Novaes E."/>
            <person name="Collevatti R.G."/>
        </authorList>
    </citation>
    <scope>NUCLEOTIDE SEQUENCE [LARGE SCALE GENOMIC DNA]</scope>
    <source>
        <strain evidence="3">cv. UFG-1</strain>
    </source>
</reference>
<protein>
    <recommendedName>
        <fullName evidence="4">HTH myb-type domain-containing protein</fullName>
    </recommendedName>
</protein>
<dbReference type="GO" id="GO:0006355">
    <property type="term" value="P:regulation of DNA-templated transcription"/>
    <property type="evidence" value="ECO:0007669"/>
    <property type="project" value="InterPro"/>
</dbReference>
<dbReference type="InterPro" id="IPR044847">
    <property type="entry name" value="KAN_fam"/>
</dbReference>
<dbReference type="Gene3D" id="1.10.10.60">
    <property type="entry name" value="Homeodomain-like"/>
    <property type="match status" value="1"/>
</dbReference>
<evidence type="ECO:0000313" key="2">
    <source>
        <dbReference type="EMBL" id="PIN03736.1"/>
    </source>
</evidence>